<sequence>MNLLIGGDLVPTESNIDLFNNADIELLLGKELINIWGICDIKIFNLETPLTDEENCIHKYGPNLIAPISSINGIRALSPSLVTLANNHILDQGEEGLRATENVLKQNSIPFIGVGQDLTNMIKFHIIEKDGVKIGVYACAEHEFTVATENSAGANPFDPLTTLDDICNLKQECDYLIVLYHGGKEEYRYPSPYLQKVCRRIVDKGADIVICQHSHCIGCMEQYNESHIVYGQGNFIFDACDNEFWNTSLLIKIEVEEKLNIEYIPIVKKENCIRLATEEMKRNILADFNKRSDEILQKGLIEEKYNEFAKNKIQFYLRSFCGFGKWLSRIDRHLLRGRLLRKLYNNNQILKIQNFIECEAHRELVLMGLKGENNSGTKKSYK</sequence>
<dbReference type="Gene3D" id="3.60.21.10">
    <property type="match status" value="1"/>
</dbReference>
<comment type="caution">
    <text evidence="3">The sequence shown here is derived from an EMBL/GenBank/DDBJ whole genome shotgun (WGS) entry which is preliminary data.</text>
</comment>
<dbReference type="Pfam" id="PF09587">
    <property type="entry name" value="PGA_cap"/>
    <property type="match status" value="1"/>
</dbReference>
<dbReference type="OrthoDB" id="9810906at2"/>
<dbReference type="InterPro" id="IPR019079">
    <property type="entry name" value="Capsule_synth_CapA"/>
</dbReference>
<evidence type="ECO:0000256" key="1">
    <source>
        <dbReference type="ARBA" id="ARBA00005662"/>
    </source>
</evidence>
<dbReference type="SMART" id="SM00854">
    <property type="entry name" value="PGA_cap"/>
    <property type="match status" value="1"/>
</dbReference>
<name>A0A9Q1ZBG6_CLOBO</name>
<proteinExistence type="inferred from homology"/>
<feature type="domain" description="Capsule synthesis protein CapA" evidence="2">
    <location>
        <begin position="2"/>
        <end position="239"/>
    </location>
</feature>
<gene>
    <name evidence="3" type="ORF">ADU74_04305</name>
</gene>
<dbReference type="InterPro" id="IPR052169">
    <property type="entry name" value="CW_Biosynth-Accessory"/>
</dbReference>
<evidence type="ECO:0000313" key="4">
    <source>
        <dbReference type="Proteomes" id="UP000037540"/>
    </source>
</evidence>
<evidence type="ECO:0000313" key="3">
    <source>
        <dbReference type="EMBL" id="KOA89469.1"/>
    </source>
</evidence>
<dbReference type="PANTHER" id="PTHR33393">
    <property type="entry name" value="POLYGLUTAMINE SYNTHESIS ACCESSORY PROTEIN RV0574C-RELATED"/>
    <property type="match status" value="1"/>
</dbReference>
<evidence type="ECO:0000259" key="2">
    <source>
        <dbReference type="SMART" id="SM00854"/>
    </source>
</evidence>
<dbReference type="AlphaFoldDB" id="A0A9Q1ZBG6"/>
<dbReference type="InterPro" id="IPR029052">
    <property type="entry name" value="Metallo-depent_PP-like"/>
</dbReference>
<dbReference type="RefSeq" id="WP_013724928.1">
    <property type="nucleotide sequence ID" value="NZ_LGVO01000064.1"/>
</dbReference>
<dbReference type="CDD" id="cd07381">
    <property type="entry name" value="MPP_CapA"/>
    <property type="match status" value="1"/>
</dbReference>
<comment type="similarity">
    <text evidence="1">Belongs to the CapA family.</text>
</comment>
<organism evidence="3 4">
    <name type="scientific">Clostridium botulinum</name>
    <dbReference type="NCBI Taxonomy" id="1491"/>
    <lineage>
        <taxon>Bacteria</taxon>
        <taxon>Bacillati</taxon>
        <taxon>Bacillota</taxon>
        <taxon>Clostridia</taxon>
        <taxon>Eubacteriales</taxon>
        <taxon>Clostridiaceae</taxon>
        <taxon>Clostridium</taxon>
    </lineage>
</organism>
<protein>
    <submittedName>
        <fullName evidence="3">Poly-gamma-glutamate biosynthesis protein</fullName>
    </submittedName>
</protein>
<dbReference type="SUPFAM" id="SSF56300">
    <property type="entry name" value="Metallo-dependent phosphatases"/>
    <property type="match status" value="1"/>
</dbReference>
<dbReference type="PANTHER" id="PTHR33393:SF13">
    <property type="entry name" value="PGA BIOSYNTHESIS PROTEIN CAPA"/>
    <property type="match status" value="1"/>
</dbReference>
<reference evidence="3 4" key="1">
    <citation type="submission" date="2015-07" db="EMBL/GenBank/DDBJ databases">
        <title>Draft genome sequences of 17 French Clostridium botulinum group III.</title>
        <authorList>
            <person name="Woudstra C."/>
            <person name="Le Marechal C."/>
            <person name="Souillard R."/>
            <person name="Bayon-Auboyer M.-H."/>
            <person name="Dessouter D."/>
            <person name="Fach P."/>
        </authorList>
    </citation>
    <scope>NUCLEOTIDE SEQUENCE [LARGE SCALE GENOMIC DNA]</scope>
    <source>
        <strain evidence="3 4">12LNRI-CD</strain>
    </source>
</reference>
<dbReference type="EMBL" id="LGVR01000017">
    <property type="protein sequence ID" value="KOA89469.1"/>
    <property type="molecule type" value="Genomic_DNA"/>
</dbReference>
<accession>A0A9Q1ZBG6</accession>
<dbReference type="Proteomes" id="UP000037540">
    <property type="component" value="Unassembled WGS sequence"/>
</dbReference>